<dbReference type="Pfam" id="PF11999">
    <property type="entry name" value="Ice_binding"/>
    <property type="match status" value="1"/>
</dbReference>
<dbReference type="InterPro" id="IPR021884">
    <property type="entry name" value="Ice-bd_prot"/>
</dbReference>
<dbReference type="EMBL" id="FTOE01000001">
    <property type="protein sequence ID" value="SIS42583.1"/>
    <property type="molecule type" value="Genomic_DNA"/>
</dbReference>
<comment type="similarity">
    <text evidence="1">Belongs to the ice-binding protein family.</text>
</comment>
<dbReference type="Gene3D" id="2.160.10.10">
    <property type="entry name" value="Hexapeptide repeat proteins"/>
    <property type="match status" value="1"/>
</dbReference>
<dbReference type="RefSeq" id="WP_054342594.1">
    <property type="nucleotide sequence ID" value="NZ_FTOE01000001.1"/>
</dbReference>
<reference evidence="5" key="1">
    <citation type="submission" date="2017-01" db="EMBL/GenBank/DDBJ databases">
        <authorList>
            <person name="Varghese N."/>
            <person name="Submissions S."/>
        </authorList>
    </citation>
    <scope>NUCLEOTIDE SEQUENCE [LARGE SCALE GENOMIC DNA]</scope>
    <source>
        <strain evidence="5">DSM 22306</strain>
    </source>
</reference>
<proteinExistence type="inferred from homology"/>
<name>A0A1N7IZQ2_9GAMM</name>
<evidence type="ECO:0008006" key="6">
    <source>
        <dbReference type="Google" id="ProtNLM"/>
    </source>
</evidence>
<protein>
    <recommendedName>
        <fullName evidence="6">Polymer-forming protein</fullName>
    </recommendedName>
</protein>
<keyword evidence="5" id="KW-1185">Reference proteome</keyword>
<evidence type="ECO:0000256" key="2">
    <source>
        <dbReference type="ARBA" id="ARBA00022729"/>
    </source>
</evidence>
<organism evidence="4 5">
    <name type="scientific">Neptunomonas antarctica</name>
    <dbReference type="NCBI Taxonomy" id="619304"/>
    <lineage>
        <taxon>Bacteria</taxon>
        <taxon>Pseudomonadati</taxon>
        <taxon>Pseudomonadota</taxon>
        <taxon>Gammaproteobacteria</taxon>
        <taxon>Oceanospirillales</taxon>
        <taxon>Oceanospirillaceae</taxon>
        <taxon>Neptunomonas</taxon>
    </lineage>
</organism>
<dbReference type="InterPro" id="IPR011004">
    <property type="entry name" value="Trimer_LpxA-like_sf"/>
</dbReference>
<gene>
    <name evidence="4" type="ORF">SAMN05421760_101394</name>
</gene>
<keyword evidence="2 3" id="KW-0732">Signal</keyword>
<sequence>MKPTKLLILISVFSVVPSVHARFMPLSDSDLSNQALYSSGAITMGAGTTVGGNIQSDAAITLGANATVGGNVEAGAAVTLGADAGVGGYIQAEAAVTLGANSMLGGYIRAGAAIDIGALAEIKGNVIGGDPAIATAAVTIGADTRVDGYIQARSAVTLGANSIIGGDVDAGTTIAEGAGAQIAGVSTQYSSKVLPPPPAVKNQRELIESVQKELRELGTATLLPAPFGTNDETLEAGIYSPLNYLAIAAGKTLTLDGKGVDGSWVFNIPNYLSFAADAKVVLKDVTDNSSIIWNIQNGYTSLGARAEVTGYIFAYSYVLTGANSLITGVGDSCGGVFSATNYITFGADNVIGEEGCVSDPTTENPPSIIWLY</sequence>
<accession>A0A1N7IZQ2</accession>
<dbReference type="SUPFAM" id="SSF51161">
    <property type="entry name" value="Trimeric LpxA-like enzymes"/>
    <property type="match status" value="1"/>
</dbReference>
<feature type="chain" id="PRO_5009942884" description="Polymer-forming protein" evidence="3">
    <location>
        <begin position="22"/>
        <end position="372"/>
    </location>
</feature>
<dbReference type="Proteomes" id="UP000185999">
    <property type="component" value="Unassembled WGS sequence"/>
</dbReference>
<dbReference type="AlphaFoldDB" id="A0A1N7IZQ2"/>
<evidence type="ECO:0000313" key="4">
    <source>
        <dbReference type="EMBL" id="SIS42583.1"/>
    </source>
</evidence>
<feature type="signal peptide" evidence="3">
    <location>
        <begin position="1"/>
        <end position="21"/>
    </location>
</feature>
<evidence type="ECO:0000256" key="3">
    <source>
        <dbReference type="SAM" id="SignalP"/>
    </source>
</evidence>
<evidence type="ECO:0000313" key="5">
    <source>
        <dbReference type="Proteomes" id="UP000185999"/>
    </source>
</evidence>
<evidence type="ECO:0000256" key="1">
    <source>
        <dbReference type="ARBA" id="ARBA00005445"/>
    </source>
</evidence>